<keyword evidence="4" id="KW-1185">Reference proteome</keyword>
<dbReference type="AlphaFoldDB" id="A0A9W7ZWA0"/>
<gene>
    <name evidence="3" type="ORF">IWQ60_008781</name>
</gene>
<evidence type="ECO:0000313" key="4">
    <source>
        <dbReference type="Proteomes" id="UP001150569"/>
    </source>
</evidence>
<name>A0A9W7ZWA0_9FUNG</name>
<dbReference type="InterPro" id="IPR016135">
    <property type="entry name" value="UBQ-conjugating_enzyme/RWD"/>
</dbReference>
<dbReference type="FunFam" id="3.10.110.10:FF:000072">
    <property type="entry name" value="Ubiquitin-conjugating enzyme E2 W"/>
    <property type="match status" value="1"/>
</dbReference>
<dbReference type="InterPro" id="IPR000608">
    <property type="entry name" value="UBC"/>
</dbReference>
<dbReference type="EMBL" id="JANBPT010000680">
    <property type="protein sequence ID" value="KAJ1914520.1"/>
    <property type="molecule type" value="Genomic_DNA"/>
</dbReference>
<keyword evidence="1" id="KW-0833">Ubl conjugation pathway</keyword>
<evidence type="ECO:0000256" key="1">
    <source>
        <dbReference type="ARBA" id="ARBA00022786"/>
    </source>
</evidence>
<protein>
    <recommendedName>
        <fullName evidence="2">UBC core domain-containing protein</fullName>
    </recommendedName>
</protein>
<dbReference type="PANTHER" id="PTHR24067">
    <property type="entry name" value="UBIQUITIN-CONJUGATING ENZYME E2"/>
    <property type="match status" value="1"/>
</dbReference>
<dbReference type="OrthoDB" id="406833at2759"/>
<dbReference type="Proteomes" id="UP001150569">
    <property type="component" value="Unassembled WGS sequence"/>
</dbReference>
<feature type="domain" description="UBC core" evidence="2">
    <location>
        <begin position="3"/>
        <end position="147"/>
    </location>
</feature>
<proteinExistence type="predicted"/>
<evidence type="ECO:0000259" key="2">
    <source>
        <dbReference type="PROSITE" id="PS50127"/>
    </source>
</evidence>
<dbReference type="InterPro" id="IPR050113">
    <property type="entry name" value="Ub_conjugating_enzyme"/>
</dbReference>
<dbReference type="Pfam" id="PF00179">
    <property type="entry name" value="UQ_con"/>
    <property type="match status" value="1"/>
</dbReference>
<sequence>MSISKRRLTKELREIQARPPAGIQLLDGETLDHWTLSIDGTPDSLYTGERFTLHFRFGDNYPIAAPEVTFALPAPVHPHVYSNGHICLNILYDQWSPALTVEAVCLSLQSMLSSCTAKAPPADDQAYCAKRVRSPKQMMWMYHDDSV</sequence>
<dbReference type="SUPFAM" id="SSF54495">
    <property type="entry name" value="UBC-like"/>
    <property type="match status" value="1"/>
</dbReference>
<accession>A0A9W7ZWA0</accession>
<dbReference type="SMART" id="SM00212">
    <property type="entry name" value="UBCc"/>
    <property type="match status" value="1"/>
</dbReference>
<evidence type="ECO:0000313" key="3">
    <source>
        <dbReference type="EMBL" id="KAJ1914520.1"/>
    </source>
</evidence>
<reference evidence="3" key="1">
    <citation type="submission" date="2022-07" db="EMBL/GenBank/DDBJ databases">
        <title>Phylogenomic reconstructions and comparative analyses of Kickxellomycotina fungi.</title>
        <authorList>
            <person name="Reynolds N.K."/>
            <person name="Stajich J.E."/>
            <person name="Barry K."/>
            <person name="Grigoriev I.V."/>
            <person name="Crous P."/>
            <person name="Smith M.E."/>
        </authorList>
    </citation>
    <scope>NUCLEOTIDE SEQUENCE</scope>
    <source>
        <strain evidence="3">RSA 861</strain>
    </source>
</reference>
<dbReference type="Gene3D" id="3.10.110.10">
    <property type="entry name" value="Ubiquitin Conjugating Enzyme"/>
    <property type="match status" value="1"/>
</dbReference>
<dbReference type="PROSITE" id="PS50127">
    <property type="entry name" value="UBC_2"/>
    <property type="match status" value="1"/>
</dbReference>
<dbReference type="CDD" id="cd23808">
    <property type="entry name" value="UBCc_UBE2W"/>
    <property type="match status" value="1"/>
</dbReference>
<organism evidence="3 4">
    <name type="scientific">Tieghemiomyces parasiticus</name>
    <dbReference type="NCBI Taxonomy" id="78921"/>
    <lineage>
        <taxon>Eukaryota</taxon>
        <taxon>Fungi</taxon>
        <taxon>Fungi incertae sedis</taxon>
        <taxon>Zoopagomycota</taxon>
        <taxon>Kickxellomycotina</taxon>
        <taxon>Dimargaritomycetes</taxon>
        <taxon>Dimargaritales</taxon>
        <taxon>Dimargaritaceae</taxon>
        <taxon>Tieghemiomyces</taxon>
    </lineage>
</organism>
<comment type="caution">
    <text evidence="3">The sequence shown here is derived from an EMBL/GenBank/DDBJ whole genome shotgun (WGS) entry which is preliminary data.</text>
</comment>